<dbReference type="PANTHER" id="PTHR45527:SF1">
    <property type="entry name" value="FATTY ACID SYNTHASE"/>
    <property type="match status" value="1"/>
</dbReference>
<keyword evidence="5" id="KW-1185">Reference proteome</keyword>
<dbReference type="RefSeq" id="WP_260189329.1">
    <property type="nucleotide sequence ID" value="NZ_JAFFZE010000004.1"/>
</dbReference>
<dbReference type="Gene3D" id="3.30.300.30">
    <property type="match status" value="1"/>
</dbReference>
<evidence type="ECO:0000259" key="2">
    <source>
        <dbReference type="Pfam" id="PF00501"/>
    </source>
</evidence>
<gene>
    <name evidence="4" type="ORF">JT362_02415</name>
</gene>
<dbReference type="Gene3D" id="3.40.50.12780">
    <property type="entry name" value="N-terminal domain of ligase-like"/>
    <property type="match status" value="1"/>
</dbReference>
<evidence type="ECO:0000313" key="4">
    <source>
        <dbReference type="EMBL" id="MCT2581974.1"/>
    </source>
</evidence>
<reference evidence="4 5" key="1">
    <citation type="submission" date="2021-02" db="EMBL/GenBank/DDBJ databases">
        <title>Actinophytocola xerophila sp. nov., isolated from soil of cotton cropping field.</title>
        <authorList>
            <person name="Huang R."/>
            <person name="Chen X."/>
            <person name="Ge X."/>
            <person name="Liu W."/>
        </authorList>
    </citation>
    <scope>NUCLEOTIDE SEQUENCE [LARGE SCALE GENOMIC DNA]</scope>
    <source>
        <strain evidence="4 5">S1-96</strain>
    </source>
</reference>
<accession>A0ABT2J2Z4</accession>
<evidence type="ECO:0000256" key="1">
    <source>
        <dbReference type="SAM" id="MobiDB-lite"/>
    </source>
</evidence>
<dbReference type="InterPro" id="IPR000873">
    <property type="entry name" value="AMP-dep_synth/lig_dom"/>
</dbReference>
<dbReference type="InterPro" id="IPR025110">
    <property type="entry name" value="AMP-bd_C"/>
</dbReference>
<protein>
    <submittedName>
        <fullName evidence="4">AMP-binding protein</fullName>
    </submittedName>
</protein>
<name>A0ABT2J2Z4_9PSEU</name>
<dbReference type="InterPro" id="IPR042099">
    <property type="entry name" value="ANL_N_sf"/>
</dbReference>
<feature type="region of interest" description="Disordered" evidence="1">
    <location>
        <begin position="475"/>
        <end position="504"/>
    </location>
</feature>
<dbReference type="PROSITE" id="PS00455">
    <property type="entry name" value="AMP_BINDING"/>
    <property type="match status" value="1"/>
</dbReference>
<feature type="domain" description="AMP-binding enzyme C-terminal" evidence="3">
    <location>
        <begin position="408"/>
        <end position="484"/>
    </location>
</feature>
<dbReference type="InterPro" id="IPR045851">
    <property type="entry name" value="AMP-bd_C_sf"/>
</dbReference>
<dbReference type="InterPro" id="IPR020845">
    <property type="entry name" value="AMP-binding_CS"/>
</dbReference>
<sequence length="504" mass="54409">MADLLPAPGFHEAFLAQVDTRPNDVALVWHRQETTYRELYEMASKAGAQLVGLDLGPDEPVGVLAKKSPAAVALVLACLLAGRRFLLPSPALAERTLTTLFARADCRYALVPDSDPIPIPPASGPPALRVVDQTDVSFMLTTSGSTGLPKIVPLSQSGVDRFVAWAADAFDIGPGRSVLNYAPLNFDLCLLDVWTTLAHGGRVVMIDPAYAANGYHLLDQLTRHEVHVVQAVPMFYSLLIYGVVTRDPERVFPSVEHVMSTGDAIPDCTLEQLPALFPSARLHSIYGCTETNDSFVHEVDRDTAGKSGPIPLGVPVSGSKAEIVGADGAVLDGSGMGELYVSTPFQTTGYLSRPDQDHRFVPHPHGWDDRRYFRTGDLVRRDDNGRMFLVGRSDFQVKVRGVAVNTAEVERVLLDHPEVDEAAVVATPDDLAGSVLRCVVRRTPGSRLNSLTLRGHCAKNLPQAAIPTVLRIGDEPLPKTPTGKVDRNAVSFPDVSPTARGRVS</sequence>
<evidence type="ECO:0000313" key="5">
    <source>
        <dbReference type="Proteomes" id="UP001156441"/>
    </source>
</evidence>
<organism evidence="4 5">
    <name type="scientific">Actinophytocola gossypii</name>
    <dbReference type="NCBI Taxonomy" id="2812003"/>
    <lineage>
        <taxon>Bacteria</taxon>
        <taxon>Bacillati</taxon>
        <taxon>Actinomycetota</taxon>
        <taxon>Actinomycetes</taxon>
        <taxon>Pseudonocardiales</taxon>
        <taxon>Pseudonocardiaceae</taxon>
    </lineage>
</organism>
<dbReference type="Pfam" id="PF00501">
    <property type="entry name" value="AMP-binding"/>
    <property type="match status" value="1"/>
</dbReference>
<dbReference type="Proteomes" id="UP001156441">
    <property type="component" value="Unassembled WGS sequence"/>
</dbReference>
<proteinExistence type="predicted"/>
<feature type="domain" description="AMP-dependent synthetase/ligase" evidence="2">
    <location>
        <begin position="16"/>
        <end position="351"/>
    </location>
</feature>
<dbReference type="EMBL" id="JAFFZE010000004">
    <property type="protein sequence ID" value="MCT2581974.1"/>
    <property type="molecule type" value="Genomic_DNA"/>
</dbReference>
<dbReference type="Pfam" id="PF13193">
    <property type="entry name" value="AMP-binding_C"/>
    <property type="match status" value="1"/>
</dbReference>
<dbReference type="PANTHER" id="PTHR45527">
    <property type="entry name" value="NONRIBOSOMAL PEPTIDE SYNTHETASE"/>
    <property type="match status" value="1"/>
</dbReference>
<evidence type="ECO:0000259" key="3">
    <source>
        <dbReference type="Pfam" id="PF13193"/>
    </source>
</evidence>
<comment type="caution">
    <text evidence="4">The sequence shown here is derived from an EMBL/GenBank/DDBJ whole genome shotgun (WGS) entry which is preliminary data.</text>
</comment>
<dbReference type="SUPFAM" id="SSF56801">
    <property type="entry name" value="Acetyl-CoA synthetase-like"/>
    <property type="match status" value="1"/>
</dbReference>